<dbReference type="InterPro" id="IPR001789">
    <property type="entry name" value="Sig_transdc_resp-reg_receiver"/>
</dbReference>
<protein>
    <submittedName>
        <fullName evidence="3">CheY-like chemotaxis protein</fullName>
    </submittedName>
</protein>
<evidence type="ECO:0000313" key="3">
    <source>
        <dbReference type="EMBL" id="MDP9975011.1"/>
    </source>
</evidence>
<comment type="caution">
    <text evidence="3">The sequence shown here is derived from an EMBL/GenBank/DDBJ whole genome shotgun (WGS) entry which is preliminary data.</text>
</comment>
<dbReference type="GO" id="GO:0000160">
    <property type="term" value="P:phosphorelay signal transduction system"/>
    <property type="evidence" value="ECO:0007669"/>
    <property type="project" value="InterPro"/>
</dbReference>
<dbReference type="PROSITE" id="PS50110">
    <property type="entry name" value="RESPONSE_REGULATORY"/>
    <property type="match status" value="1"/>
</dbReference>
<dbReference type="InterPro" id="IPR011006">
    <property type="entry name" value="CheY-like_superfamily"/>
</dbReference>
<comment type="caution">
    <text evidence="1">Lacks conserved residue(s) required for the propagation of feature annotation.</text>
</comment>
<name>A0AAW8EQ68_VARPD</name>
<dbReference type="Gene3D" id="3.40.50.2300">
    <property type="match status" value="1"/>
</dbReference>
<evidence type="ECO:0000313" key="4">
    <source>
        <dbReference type="Proteomes" id="UP001224845"/>
    </source>
</evidence>
<reference evidence="3" key="1">
    <citation type="submission" date="2023-07" db="EMBL/GenBank/DDBJ databases">
        <title>Sorghum-associated microbial communities from plants grown in Nebraska, USA.</title>
        <authorList>
            <person name="Schachtman D."/>
        </authorList>
    </citation>
    <scope>NUCLEOTIDE SEQUENCE</scope>
    <source>
        <strain evidence="3">DS3315</strain>
    </source>
</reference>
<evidence type="ECO:0000259" key="2">
    <source>
        <dbReference type="PROSITE" id="PS50110"/>
    </source>
</evidence>
<gene>
    <name evidence="3" type="ORF">J2W39_006295</name>
</gene>
<dbReference type="EMBL" id="JAUSRV010000021">
    <property type="protein sequence ID" value="MDP9975011.1"/>
    <property type="molecule type" value="Genomic_DNA"/>
</dbReference>
<proteinExistence type="predicted"/>
<dbReference type="Proteomes" id="UP001224845">
    <property type="component" value="Unassembled WGS sequence"/>
</dbReference>
<feature type="domain" description="Response regulatory" evidence="2">
    <location>
        <begin position="1"/>
        <end position="38"/>
    </location>
</feature>
<organism evidence="3 4">
    <name type="scientific">Variovorax paradoxus</name>
    <dbReference type="NCBI Taxonomy" id="34073"/>
    <lineage>
        <taxon>Bacteria</taxon>
        <taxon>Pseudomonadati</taxon>
        <taxon>Pseudomonadota</taxon>
        <taxon>Betaproteobacteria</taxon>
        <taxon>Burkholderiales</taxon>
        <taxon>Comamonadaceae</taxon>
        <taxon>Variovorax</taxon>
    </lineage>
</organism>
<accession>A0AAW8EQ68</accession>
<sequence length="38" mass="4079">MSGFGRRADARRALEAGFNAHLPKPASLEELKAAIGRL</sequence>
<dbReference type="SUPFAM" id="SSF52172">
    <property type="entry name" value="CheY-like"/>
    <property type="match status" value="1"/>
</dbReference>
<evidence type="ECO:0000256" key="1">
    <source>
        <dbReference type="PROSITE-ProRule" id="PRU00169"/>
    </source>
</evidence>
<dbReference type="AlphaFoldDB" id="A0AAW8EQ68"/>